<dbReference type="Gene3D" id="3.20.200.10">
    <property type="entry name" value="MHCK/EF2 kinase"/>
    <property type="match status" value="1"/>
</dbReference>
<evidence type="ECO:0000256" key="7">
    <source>
        <dbReference type="SAM" id="Coils"/>
    </source>
</evidence>
<evidence type="ECO:0000256" key="8">
    <source>
        <dbReference type="SAM" id="MobiDB-lite"/>
    </source>
</evidence>
<dbReference type="Pfam" id="PF02816">
    <property type="entry name" value="Alpha_kinase"/>
    <property type="match status" value="1"/>
</dbReference>
<feature type="region of interest" description="Disordered" evidence="8">
    <location>
        <begin position="722"/>
        <end position="781"/>
    </location>
</feature>
<dbReference type="GO" id="GO:0005524">
    <property type="term" value="F:ATP binding"/>
    <property type="evidence" value="ECO:0007669"/>
    <property type="project" value="InterPro"/>
</dbReference>
<reference evidence="10" key="1">
    <citation type="journal article" date="2020" name="Stud. Mycol.">
        <title>101 Dothideomycetes genomes: a test case for predicting lifestyles and emergence of pathogens.</title>
        <authorList>
            <person name="Haridas S."/>
            <person name="Albert R."/>
            <person name="Binder M."/>
            <person name="Bloem J."/>
            <person name="Labutti K."/>
            <person name="Salamov A."/>
            <person name="Andreopoulos B."/>
            <person name="Baker S."/>
            <person name="Barry K."/>
            <person name="Bills G."/>
            <person name="Bluhm B."/>
            <person name="Cannon C."/>
            <person name="Castanera R."/>
            <person name="Culley D."/>
            <person name="Daum C."/>
            <person name="Ezra D."/>
            <person name="Gonzalez J."/>
            <person name="Henrissat B."/>
            <person name="Kuo A."/>
            <person name="Liang C."/>
            <person name="Lipzen A."/>
            <person name="Lutzoni F."/>
            <person name="Magnuson J."/>
            <person name="Mondo S."/>
            <person name="Nolan M."/>
            <person name="Ohm R."/>
            <person name="Pangilinan J."/>
            <person name="Park H.-J."/>
            <person name="Ramirez L."/>
            <person name="Alfaro M."/>
            <person name="Sun H."/>
            <person name="Tritt A."/>
            <person name="Yoshinaga Y."/>
            <person name="Zwiers L.-H."/>
            <person name="Turgeon B."/>
            <person name="Goodwin S."/>
            <person name="Spatafora J."/>
            <person name="Crous P."/>
            <person name="Grigoriev I."/>
        </authorList>
    </citation>
    <scope>NUCLEOTIDE SEQUENCE</scope>
    <source>
        <strain evidence="10">CBS 627.86</strain>
    </source>
</reference>
<keyword evidence="7" id="KW-0175">Coiled coil</keyword>
<accession>A0A6A5YRQ1</accession>
<evidence type="ECO:0000256" key="1">
    <source>
        <dbReference type="ARBA" id="ARBA00004613"/>
    </source>
</evidence>
<feature type="compositionally biased region" description="Low complexity" evidence="8">
    <location>
        <begin position="766"/>
        <end position="781"/>
    </location>
</feature>
<evidence type="ECO:0000256" key="2">
    <source>
        <dbReference type="ARBA" id="ARBA00022525"/>
    </source>
</evidence>
<dbReference type="InterPro" id="IPR036465">
    <property type="entry name" value="vWFA_dom_sf"/>
</dbReference>
<keyword evidence="6" id="KW-0418">Kinase</keyword>
<dbReference type="Proteomes" id="UP000799770">
    <property type="component" value="Unassembled WGS sequence"/>
</dbReference>
<evidence type="ECO:0000313" key="11">
    <source>
        <dbReference type="Proteomes" id="UP000799770"/>
    </source>
</evidence>
<evidence type="ECO:0000259" key="9">
    <source>
        <dbReference type="PROSITE" id="PS51158"/>
    </source>
</evidence>
<evidence type="ECO:0000256" key="5">
    <source>
        <dbReference type="ARBA" id="ARBA00022729"/>
    </source>
</evidence>
<dbReference type="CDD" id="cd00198">
    <property type="entry name" value="vWFA"/>
    <property type="match status" value="1"/>
</dbReference>
<dbReference type="AlphaFoldDB" id="A0A6A5YRQ1"/>
<name>A0A6A5YRQ1_9PLEO</name>
<dbReference type="PANTHER" id="PTHR47763">
    <property type="entry name" value="ALPHA-PROTEIN KINASE VWKA"/>
    <property type="match status" value="1"/>
</dbReference>
<gene>
    <name evidence="10" type="ORF">BDV96DRAFT_502565</name>
</gene>
<comment type="subcellular location">
    <subcellularLocation>
        <location evidence="1">Secreted</location>
    </subcellularLocation>
</comment>
<feature type="compositionally biased region" description="Basic and acidic residues" evidence="8">
    <location>
        <begin position="722"/>
        <end position="731"/>
    </location>
</feature>
<dbReference type="SUPFAM" id="SSF53300">
    <property type="entry name" value="vWA-like"/>
    <property type="match status" value="1"/>
</dbReference>
<feature type="domain" description="Alpha-type protein kinase" evidence="9">
    <location>
        <begin position="390"/>
        <end position="605"/>
    </location>
</feature>
<evidence type="ECO:0000256" key="3">
    <source>
        <dbReference type="ARBA" id="ARBA00022527"/>
    </source>
</evidence>
<dbReference type="Gene3D" id="3.40.50.410">
    <property type="entry name" value="von Willebrand factor, type A domain"/>
    <property type="match status" value="1"/>
</dbReference>
<dbReference type="InterPro" id="IPR052969">
    <property type="entry name" value="Thr-specific_kinase-like"/>
</dbReference>
<keyword evidence="3" id="KW-0723">Serine/threonine-protein kinase</keyword>
<feature type="region of interest" description="Disordered" evidence="8">
    <location>
        <begin position="180"/>
        <end position="199"/>
    </location>
</feature>
<dbReference type="SUPFAM" id="SSF56112">
    <property type="entry name" value="Protein kinase-like (PK-like)"/>
    <property type="match status" value="1"/>
</dbReference>
<sequence>MRRAAEKEHALAERLKREGNSDDIGVSAFDAESRLRELKRDRRTAENKSSSYSTKGMFKAAYSTDLLFLVDTTGSMQPYIDEAKKQVLSIADEIKREFLNDAEVRIAVVAYKDHADTPNVQFLDFTPEVDMVRTFIAGLYADGGGDTPEDVLGGLQQAINASWKQQTRCIVHIADSPPHGRTLHDLPDPDDDYPQPGSEPHHLTFSSLLTNMIALSINYTLLRITNLTDRMAFEFFREYLASSAAGMVHVSNRYYSEAYYQGRTARSRFPSPSRASSLYSTKGSLNFEELELGTSYSALRGLVVRTVSSSASRTAVRLSATPSRRTFGTSKLGKGLSAIKEDEKDTPDSVDVRLDTSRPHWDRRDWLDETLMVEGFSPDVGVHSATTLDEMMMSDDNFKMSVTVFTIRKRSTPFAQGAFRVAFYARTRNSTTRYVVKSFKRKGKKLAHLTEEMRCQALCKAFALEFNAFSGEVPSIDFLVTTCLEDKAKTATTSGHNCLSLEPFIEGTYVKYNGNRGYVNSDIPNDPFNQAAQAFSHFTFERSKGQLLVSDLQGSGSVFTDPIIHTLDHKRFMLSDGNLGEDGFKFFFATHVCNDICRRLQLKSTKYMFASRKFEFRQVWPAVNNTTCCANVLCGHILRLFDARRSDKYPGHYWCPNCWPQLEIFTTKMLCVAPGLHHEFEVSTFFYESQGQRRPRKCPEHRGEGDSVARVATMTTSAWERSKTAMSERLHSSPLSPEGSLPRSSVPTEGLRSMAAAKTRKKTMLRRSLSNLKSMMSSSKD</sequence>
<feature type="coiled-coil region" evidence="7">
    <location>
        <begin position="28"/>
        <end position="55"/>
    </location>
</feature>
<proteinExistence type="predicted"/>
<protein>
    <recommendedName>
        <fullName evidence="9">Alpha-type protein kinase domain-containing protein</fullName>
    </recommendedName>
</protein>
<dbReference type="InterPro" id="IPR011009">
    <property type="entry name" value="Kinase-like_dom_sf"/>
</dbReference>
<organism evidence="10 11">
    <name type="scientific">Lophiotrema nucula</name>
    <dbReference type="NCBI Taxonomy" id="690887"/>
    <lineage>
        <taxon>Eukaryota</taxon>
        <taxon>Fungi</taxon>
        <taxon>Dikarya</taxon>
        <taxon>Ascomycota</taxon>
        <taxon>Pezizomycotina</taxon>
        <taxon>Dothideomycetes</taxon>
        <taxon>Pleosporomycetidae</taxon>
        <taxon>Pleosporales</taxon>
        <taxon>Lophiotremataceae</taxon>
        <taxon>Lophiotrema</taxon>
    </lineage>
</organism>
<dbReference type="PROSITE" id="PS51158">
    <property type="entry name" value="ALPHA_KINASE"/>
    <property type="match status" value="1"/>
</dbReference>
<dbReference type="Gene3D" id="3.30.200.20">
    <property type="entry name" value="Phosphorylase Kinase, domain 1"/>
    <property type="match status" value="1"/>
</dbReference>
<dbReference type="PANTHER" id="PTHR47763:SF4">
    <property type="entry name" value="ALPHA-PROTEIN KINASE VWKA"/>
    <property type="match status" value="1"/>
</dbReference>
<dbReference type="Pfam" id="PF25106">
    <property type="entry name" value="VWA_4"/>
    <property type="match status" value="1"/>
</dbReference>
<evidence type="ECO:0000256" key="6">
    <source>
        <dbReference type="ARBA" id="ARBA00022777"/>
    </source>
</evidence>
<dbReference type="GO" id="GO:0004674">
    <property type="term" value="F:protein serine/threonine kinase activity"/>
    <property type="evidence" value="ECO:0007669"/>
    <property type="project" value="UniProtKB-KW"/>
</dbReference>
<keyword evidence="2" id="KW-0964">Secreted</keyword>
<keyword evidence="4" id="KW-0808">Transferase</keyword>
<dbReference type="InterPro" id="IPR056861">
    <property type="entry name" value="HMCN1-like_VWA"/>
</dbReference>
<dbReference type="EMBL" id="ML977342">
    <property type="protein sequence ID" value="KAF2109414.1"/>
    <property type="molecule type" value="Genomic_DNA"/>
</dbReference>
<dbReference type="OrthoDB" id="301415at2759"/>
<keyword evidence="11" id="KW-1185">Reference proteome</keyword>
<evidence type="ECO:0000313" key="10">
    <source>
        <dbReference type="EMBL" id="KAF2109414.1"/>
    </source>
</evidence>
<keyword evidence="5" id="KW-0732">Signal</keyword>
<dbReference type="CDD" id="cd04515">
    <property type="entry name" value="Alpha_kinase"/>
    <property type="match status" value="1"/>
</dbReference>
<dbReference type="SMART" id="SM00811">
    <property type="entry name" value="Alpha_kinase"/>
    <property type="match status" value="1"/>
</dbReference>
<evidence type="ECO:0000256" key="4">
    <source>
        <dbReference type="ARBA" id="ARBA00022679"/>
    </source>
</evidence>
<dbReference type="InterPro" id="IPR004166">
    <property type="entry name" value="a-kinase_dom"/>
</dbReference>